<accession>A0A975B4B6</accession>
<dbReference type="InterPro" id="IPR010106">
    <property type="entry name" value="RpnA"/>
</dbReference>
<gene>
    <name evidence="1" type="ORF">dnl_07680</name>
</gene>
<organism evidence="1 2">
    <name type="scientific">Desulfonema limicola</name>
    <dbReference type="NCBI Taxonomy" id="45656"/>
    <lineage>
        <taxon>Bacteria</taxon>
        <taxon>Pseudomonadati</taxon>
        <taxon>Thermodesulfobacteriota</taxon>
        <taxon>Desulfobacteria</taxon>
        <taxon>Desulfobacterales</taxon>
        <taxon>Desulfococcaceae</taxon>
        <taxon>Desulfonema</taxon>
    </lineage>
</organism>
<dbReference type="Proteomes" id="UP000663720">
    <property type="component" value="Chromosome"/>
</dbReference>
<dbReference type="PANTHER" id="PTHR41317">
    <property type="entry name" value="PD-(D_E)XK NUCLEASE FAMILY TRANSPOSASE"/>
    <property type="match status" value="1"/>
</dbReference>
<dbReference type="AlphaFoldDB" id="A0A975B4B6"/>
<dbReference type="PANTHER" id="PTHR41317:SF1">
    <property type="entry name" value="PD-(D_E)XK NUCLEASE FAMILY TRANSPOSASE"/>
    <property type="match status" value="1"/>
</dbReference>
<proteinExistence type="predicted"/>
<keyword evidence="2" id="KW-1185">Reference proteome</keyword>
<dbReference type="KEGG" id="dli:dnl_07680"/>
<dbReference type="Pfam" id="PF12784">
    <property type="entry name" value="PDDEXK_2"/>
    <property type="match status" value="1"/>
</dbReference>
<reference evidence="1" key="1">
    <citation type="journal article" date="2021" name="Microb. Physiol.">
        <title>Proteogenomic Insights into the Physiology of Marine, Sulfate-Reducing, Filamentous Desulfonema limicola and Desulfonema magnum.</title>
        <authorList>
            <person name="Schnaars V."/>
            <person name="Wohlbrand L."/>
            <person name="Scheve S."/>
            <person name="Hinrichs C."/>
            <person name="Reinhardt R."/>
            <person name="Rabus R."/>
        </authorList>
    </citation>
    <scope>NUCLEOTIDE SEQUENCE</scope>
    <source>
        <strain evidence="1">5ac10</strain>
    </source>
</reference>
<evidence type="ECO:0000313" key="1">
    <source>
        <dbReference type="EMBL" id="QTA78544.1"/>
    </source>
</evidence>
<name>A0A975B4B6_9BACT</name>
<dbReference type="RefSeq" id="WP_207690383.1">
    <property type="nucleotide sequence ID" value="NZ_CP061799.1"/>
</dbReference>
<protein>
    <submittedName>
        <fullName evidence="1">Transposase, RpnA-like</fullName>
    </submittedName>
</protein>
<dbReference type="NCBIfam" id="TIGR01784">
    <property type="entry name" value="T_den_put_tspse"/>
    <property type="match status" value="1"/>
</dbReference>
<dbReference type="EMBL" id="CP061799">
    <property type="protein sequence ID" value="QTA78544.1"/>
    <property type="molecule type" value="Genomic_DNA"/>
</dbReference>
<evidence type="ECO:0000313" key="2">
    <source>
        <dbReference type="Proteomes" id="UP000663720"/>
    </source>
</evidence>
<sequence>MKFIDPRIDFAFKKIFGSEDTKEILISFLESLLELEGDKRIREIQIGDPYLMPRIEVLKLSILDVKCTDHRGVSYIVEMQIRKTRAFLKRIQYNASKTYVNQISKADDYPKLNQVIAVTITDFSIFDPKDVSHYVSCHITTEKENGGHFLNGIVYYFIELSKFDKTDKVPDNILDKWIYFIKMAGELESVPEKMREEPFDKAFEKAMLANMTLEESEYYDKACMAVADARGAIELALEEGMEKERVIIARKMLKKGTDIEYISEITGFTLEQIQHL</sequence>